<dbReference type="SUPFAM" id="SSF51679">
    <property type="entry name" value="Bacterial luciferase-like"/>
    <property type="match status" value="1"/>
</dbReference>
<feature type="domain" description="Bacterial mobilisation" evidence="1">
    <location>
        <begin position="75"/>
        <end position="96"/>
    </location>
</feature>
<evidence type="ECO:0000313" key="2">
    <source>
        <dbReference type="EMBL" id="MBM9508520.1"/>
    </source>
</evidence>
<proteinExistence type="predicted"/>
<gene>
    <name evidence="2" type="ORF">ITX44_28995</name>
</gene>
<dbReference type="Proteomes" id="UP000749040">
    <property type="component" value="Unassembled WGS sequence"/>
</dbReference>
<dbReference type="InterPro" id="IPR008687">
    <property type="entry name" value="MobC"/>
</dbReference>
<accession>A0ABS2U1X3</accession>
<dbReference type="EMBL" id="JADKYB010000018">
    <property type="protein sequence ID" value="MBM9508520.1"/>
    <property type="molecule type" value="Genomic_DNA"/>
</dbReference>
<organism evidence="2 3">
    <name type="scientific">Actinacidiphila acididurans</name>
    <dbReference type="NCBI Taxonomy" id="2784346"/>
    <lineage>
        <taxon>Bacteria</taxon>
        <taxon>Bacillati</taxon>
        <taxon>Actinomycetota</taxon>
        <taxon>Actinomycetes</taxon>
        <taxon>Kitasatosporales</taxon>
        <taxon>Streptomycetaceae</taxon>
        <taxon>Actinacidiphila</taxon>
    </lineage>
</organism>
<sequence>MYRKRTSESRTEVKSIRFSPTAIRVIDKAADDYRKYFAGFVGDAAYAIALGRTSVTSPDDDPFRPLVERLERLIAQLRRVGNNLNQVARAVNTGTIPEHADRILARVDTAVEDVFVLLDGFADSLDVG</sequence>
<dbReference type="InterPro" id="IPR036661">
    <property type="entry name" value="Luciferase-like_sf"/>
</dbReference>
<name>A0ABS2U1X3_9ACTN</name>
<comment type="caution">
    <text evidence="2">The sequence shown here is derived from an EMBL/GenBank/DDBJ whole genome shotgun (WGS) entry which is preliminary data.</text>
</comment>
<evidence type="ECO:0000259" key="1">
    <source>
        <dbReference type="Pfam" id="PF05713"/>
    </source>
</evidence>
<keyword evidence="3" id="KW-1185">Reference proteome</keyword>
<protein>
    <submittedName>
        <fullName evidence="2">MobC family plasmid mobilization relaxosome protein</fullName>
    </submittedName>
</protein>
<reference evidence="2 3" key="1">
    <citation type="submission" date="2021-01" db="EMBL/GenBank/DDBJ databases">
        <title>Streptomyces acididurans sp. nov., isolated from a peat swamp forest soil.</title>
        <authorList>
            <person name="Chantavorakit T."/>
            <person name="Duangmal K."/>
        </authorList>
    </citation>
    <scope>NUCLEOTIDE SEQUENCE [LARGE SCALE GENOMIC DNA]</scope>
    <source>
        <strain evidence="2 3">KK5PA1</strain>
    </source>
</reference>
<dbReference type="Pfam" id="PF05713">
    <property type="entry name" value="MobC"/>
    <property type="match status" value="1"/>
</dbReference>
<evidence type="ECO:0000313" key="3">
    <source>
        <dbReference type="Proteomes" id="UP000749040"/>
    </source>
</evidence>
<dbReference type="RefSeq" id="WP_205360609.1">
    <property type="nucleotide sequence ID" value="NZ_JADKYB010000018.1"/>
</dbReference>